<reference evidence="2 3" key="1">
    <citation type="journal article" date="2018" name="PLoS ONE">
        <title>The draft genome of Kipferlia bialata reveals reductive genome evolution in fornicate parasites.</title>
        <authorList>
            <person name="Tanifuji G."/>
            <person name="Takabayashi S."/>
            <person name="Kume K."/>
            <person name="Takagi M."/>
            <person name="Nakayama T."/>
            <person name="Kamikawa R."/>
            <person name="Inagaki Y."/>
            <person name="Hashimoto T."/>
        </authorList>
    </citation>
    <scope>NUCLEOTIDE SEQUENCE [LARGE SCALE GENOMIC DNA]</scope>
    <source>
        <strain evidence="2">NY0173</strain>
    </source>
</reference>
<accession>A0A9K3GPF0</accession>
<dbReference type="InterPro" id="IPR016102">
    <property type="entry name" value="Succinyl-CoA_synth-like"/>
</dbReference>
<evidence type="ECO:0000313" key="2">
    <source>
        <dbReference type="EMBL" id="GIQ91124.1"/>
    </source>
</evidence>
<dbReference type="InterPro" id="IPR032875">
    <property type="entry name" value="Succ_CoA_lig_flav_dom"/>
</dbReference>
<proteinExistence type="predicted"/>
<dbReference type="EMBL" id="BDIP01007190">
    <property type="protein sequence ID" value="GIQ91124.1"/>
    <property type="molecule type" value="Genomic_DNA"/>
</dbReference>
<organism evidence="2 3">
    <name type="scientific">Kipferlia bialata</name>
    <dbReference type="NCBI Taxonomy" id="797122"/>
    <lineage>
        <taxon>Eukaryota</taxon>
        <taxon>Metamonada</taxon>
        <taxon>Carpediemonas-like organisms</taxon>
        <taxon>Kipferlia</taxon>
    </lineage>
</organism>
<dbReference type="Proteomes" id="UP000265618">
    <property type="component" value="Unassembled WGS sequence"/>
</dbReference>
<feature type="non-terminal residue" evidence="2">
    <location>
        <position position="1"/>
    </location>
</feature>
<keyword evidence="3" id="KW-1185">Reference proteome</keyword>
<dbReference type="SUPFAM" id="SSF52210">
    <property type="entry name" value="Succinyl-CoA synthetase domains"/>
    <property type="match status" value="1"/>
</dbReference>
<dbReference type="PANTHER" id="PTHR42793">
    <property type="entry name" value="COA BINDING DOMAIN CONTAINING PROTEIN"/>
    <property type="match status" value="1"/>
</dbReference>
<dbReference type="Gene3D" id="3.40.50.261">
    <property type="entry name" value="Succinyl-CoA synthetase domains"/>
    <property type="match status" value="1"/>
</dbReference>
<sequence>NGHGNAAFICQSGAFMISRLSDLAKKVSPAVSVSVGNQLDLSVTDVMDYLIHSEEAPDVSVYGLYIEGLNDGDGCRLMQLVAEARAKGKITVIYRAGRSAQGKGAVQSHTASMAGDYDMFKGLLLQSGAVVVDTLKEWEDTMILCSTQGDAIVKACDSVKAGAKLNVAALSNAGYEKCAIADHLFSSPEADRLISLP</sequence>
<dbReference type="PANTHER" id="PTHR42793:SF1">
    <property type="entry name" value="PEPTIDYL-LYSINE N-ACETYLTRANSFERASE PATZ"/>
    <property type="match status" value="1"/>
</dbReference>
<name>A0A9K3GPF0_9EUKA</name>
<dbReference type="Pfam" id="PF13607">
    <property type="entry name" value="Succ_CoA_lig"/>
    <property type="match status" value="1"/>
</dbReference>
<dbReference type="AlphaFoldDB" id="A0A9K3GPF0"/>
<evidence type="ECO:0000313" key="3">
    <source>
        <dbReference type="Proteomes" id="UP000265618"/>
    </source>
</evidence>
<evidence type="ECO:0000259" key="1">
    <source>
        <dbReference type="Pfam" id="PF13607"/>
    </source>
</evidence>
<protein>
    <recommendedName>
        <fullName evidence="1">Succinyl-CoA synthetase-like flavodoxin domain-containing protein</fullName>
    </recommendedName>
</protein>
<comment type="caution">
    <text evidence="2">The sequence shown here is derived from an EMBL/GenBank/DDBJ whole genome shotgun (WGS) entry which is preliminary data.</text>
</comment>
<feature type="domain" description="Succinyl-CoA synthetase-like flavodoxin" evidence="1">
    <location>
        <begin position="4"/>
        <end position="142"/>
    </location>
</feature>
<dbReference type="OrthoDB" id="10260108at2759"/>
<gene>
    <name evidence="2" type="ORF">KIPB_014226</name>
</gene>
<feature type="non-terminal residue" evidence="2">
    <location>
        <position position="197"/>
    </location>
</feature>